<dbReference type="InterPro" id="IPR045584">
    <property type="entry name" value="Pilin-like"/>
</dbReference>
<dbReference type="PROSITE" id="PS00409">
    <property type="entry name" value="PROKAR_NTER_METHYL"/>
    <property type="match status" value="1"/>
</dbReference>
<dbReference type="Proteomes" id="UP000033869">
    <property type="component" value="Unassembled WGS sequence"/>
</dbReference>
<organism evidence="7 8">
    <name type="scientific">candidate division CPR2 bacterium GW2011_GWC1_41_48</name>
    <dbReference type="NCBI Taxonomy" id="1618344"/>
    <lineage>
        <taxon>Bacteria</taxon>
        <taxon>Bacteria division CPR2</taxon>
    </lineage>
</organism>
<sequence>MKNLRKSEGFTLIELLVVIAIIGILAAFVMVAVSSSKKKARDAQIKSALAQVRTSAEDYYDTNGDYDGFTAAAALTADVTAAGSTLIVNENDTGYAAGAQLINVPADSWCVDSTGVAKLEVGVTFAAQTACP</sequence>
<dbReference type="AlphaFoldDB" id="A0A0G0W876"/>
<feature type="transmembrane region" description="Helical" evidence="6">
    <location>
        <begin position="12"/>
        <end position="33"/>
    </location>
</feature>
<gene>
    <name evidence="7" type="ORF">UU65_C0003G0244</name>
</gene>
<evidence type="ECO:0000256" key="3">
    <source>
        <dbReference type="ARBA" id="ARBA00022692"/>
    </source>
</evidence>
<accession>A0A0G0W876</accession>
<name>A0A0G0W876_UNCC2</name>
<dbReference type="NCBIfam" id="TIGR02532">
    <property type="entry name" value="IV_pilin_GFxxxE"/>
    <property type="match status" value="1"/>
</dbReference>
<keyword evidence="5 6" id="KW-0472">Membrane</keyword>
<comment type="subcellular location">
    <subcellularLocation>
        <location evidence="1">Membrane</location>
        <topology evidence="1">Single-pass membrane protein</topology>
    </subcellularLocation>
</comment>
<proteinExistence type="predicted"/>
<evidence type="ECO:0000256" key="6">
    <source>
        <dbReference type="SAM" id="Phobius"/>
    </source>
</evidence>
<dbReference type="Gene3D" id="3.30.700.10">
    <property type="entry name" value="Glycoprotein, Type 4 Pilin"/>
    <property type="match status" value="1"/>
</dbReference>
<dbReference type="EMBL" id="LCBL01000003">
    <property type="protein sequence ID" value="KKS09189.1"/>
    <property type="molecule type" value="Genomic_DNA"/>
</dbReference>
<dbReference type="PANTHER" id="PTHR30093:SF44">
    <property type="entry name" value="TYPE II SECRETION SYSTEM CORE PROTEIN G"/>
    <property type="match status" value="1"/>
</dbReference>
<evidence type="ECO:0000313" key="7">
    <source>
        <dbReference type="EMBL" id="KKS09189.1"/>
    </source>
</evidence>
<reference evidence="7 8" key="1">
    <citation type="journal article" date="2015" name="Nature">
        <title>rRNA introns, odd ribosomes, and small enigmatic genomes across a large radiation of phyla.</title>
        <authorList>
            <person name="Brown C.T."/>
            <person name="Hug L.A."/>
            <person name="Thomas B.C."/>
            <person name="Sharon I."/>
            <person name="Castelle C.J."/>
            <person name="Singh A."/>
            <person name="Wilkins M.J."/>
            <person name="Williams K.H."/>
            <person name="Banfield J.F."/>
        </authorList>
    </citation>
    <scope>NUCLEOTIDE SEQUENCE [LARGE SCALE GENOMIC DNA]</scope>
</reference>
<evidence type="ECO:0000313" key="8">
    <source>
        <dbReference type="Proteomes" id="UP000033869"/>
    </source>
</evidence>
<keyword evidence="4 6" id="KW-1133">Transmembrane helix</keyword>
<dbReference type="GO" id="GO:0016020">
    <property type="term" value="C:membrane"/>
    <property type="evidence" value="ECO:0007669"/>
    <property type="project" value="UniProtKB-SubCell"/>
</dbReference>
<keyword evidence="3 6" id="KW-0812">Transmembrane</keyword>
<dbReference type="PANTHER" id="PTHR30093">
    <property type="entry name" value="GENERAL SECRETION PATHWAY PROTEIN G"/>
    <property type="match status" value="1"/>
</dbReference>
<protein>
    <submittedName>
        <fullName evidence="7">Uncharacterized protein</fullName>
    </submittedName>
</protein>
<dbReference type="InterPro" id="IPR012902">
    <property type="entry name" value="N_methyl_site"/>
</dbReference>
<evidence type="ECO:0000256" key="1">
    <source>
        <dbReference type="ARBA" id="ARBA00004167"/>
    </source>
</evidence>
<evidence type="ECO:0000256" key="4">
    <source>
        <dbReference type="ARBA" id="ARBA00022989"/>
    </source>
</evidence>
<comment type="caution">
    <text evidence="7">The sequence shown here is derived from an EMBL/GenBank/DDBJ whole genome shotgun (WGS) entry which is preliminary data.</text>
</comment>
<keyword evidence="2" id="KW-0488">Methylation</keyword>
<evidence type="ECO:0000256" key="5">
    <source>
        <dbReference type="ARBA" id="ARBA00023136"/>
    </source>
</evidence>
<dbReference type="SUPFAM" id="SSF54523">
    <property type="entry name" value="Pili subunits"/>
    <property type="match status" value="1"/>
</dbReference>
<dbReference type="Pfam" id="PF07963">
    <property type="entry name" value="N_methyl"/>
    <property type="match status" value="1"/>
</dbReference>
<evidence type="ECO:0000256" key="2">
    <source>
        <dbReference type="ARBA" id="ARBA00022481"/>
    </source>
</evidence>